<evidence type="ECO:0000313" key="2">
    <source>
        <dbReference type="EMBL" id="QQS83814.1"/>
    </source>
</evidence>
<protein>
    <submittedName>
        <fullName evidence="3">Pectate lyase</fullName>
    </submittedName>
</protein>
<dbReference type="KEGG" id="scv:A4G25_12600"/>
<organism evidence="3 4">
    <name type="scientific">Staphylococcus condimenti</name>
    <dbReference type="NCBI Taxonomy" id="70255"/>
    <lineage>
        <taxon>Bacteria</taxon>
        <taxon>Bacillati</taxon>
        <taxon>Bacillota</taxon>
        <taxon>Bacilli</taxon>
        <taxon>Bacillales</taxon>
        <taxon>Staphylococcaceae</taxon>
        <taxon>Staphylococcus</taxon>
    </lineage>
</organism>
<gene>
    <name evidence="3" type="ORF">EIG99_12030</name>
    <name evidence="2" type="ORF">I6J05_05865</name>
</gene>
<keyword evidence="3" id="KW-0456">Lyase</keyword>
<accession>A0A143PDR4</accession>
<dbReference type="RefSeq" id="WP_047132824.1">
    <property type="nucleotide sequence ID" value="NZ_CP015114.1"/>
</dbReference>
<name>A0A143PDR4_9STAP</name>
<dbReference type="GeneID" id="93726200"/>
<dbReference type="InterPro" id="IPR011050">
    <property type="entry name" value="Pectin_lyase_fold/virulence"/>
</dbReference>
<evidence type="ECO:0000313" key="3">
    <source>
        <dbReference type="EMBL" id="RZI00256.1"/>
    </source>
</evidence>
<keyword evidence="5" id="KW-1185">Reference proteome</keyword>
<dbReference type="EMBL" id="RQTE01000312">
    <property type="protein sequence ID" value="RZI00256.1"/>
    <property type="molecule type" value="Genomic_DNA"/>
</dbReference>
<dbReference type="OrthoDB" id="2404754at2"/>
<dbReference type="GO" id="GO:0016829">
    <property type="term" value="F:lyase activity"/>
    <property type="evidence" value="ECO:0007669"/>
    <property type="project" value="UniProtKB-KW"/>
</dbReference>
<dbReference type="InterPro" id="IPR024535">
    <property type="entry name" value="RHGA/B-epi-like_pectate_lyase"/>
</dbReference>
<dbReference type="SUPFAM" id="SSF51126">
    <property type="entry name" value="Pectin lyase-like"/>
    <property type="match status" value="1"/>
</dbReference>
<feature type="domain" description="Rhamnogalacturonase A/B/Epimerase-like pectate lyase" evidence="1">
    <location>
        <begin position="4"/>
        <end position="140"/>
    </location>
</feature>
<dbReference type="Proteomes" id="UP000293854">
    <property type="component" value="Unassembled WGS sequence"/>
</dbReference>
<dbReference type="InterPro" id="IPR012334">
    <property type="entry name" value="Pectin_lyas_fold"/>
</dbReference>
<dbReference type="AlphaFoldDB" id="A0A143PDR4"/>
<reference evidence="2 5" key="2">
    <citation type="submission" date="2021-01" db="EMBL/GenBank/DDBJ databases">
        <title>FDA dAtabase for Regulatory Grade micrObial Sequences (FDA-ARGOS): Supporting development and validation of Infectious Disease Dx tests.</title>
        <authorList>
            <person name="Sproer C."/>
            <person name="Gronow S."/>
            <person name="Severitt S."/>
            <person name="Schroder I."/>
            <person name="Tallon L."/>
            <person name="Sadzewicz L."/>
            <person name="Zhao X."/>
            <person name="Boylan J."/>
            <person name="Ott S."/>
            <person name="Bowen H."/>
            <person name="Vavikolanu K."/>
            <person name="Mehta A."/>
            <person name="Aluvathingal J."/>
            <person name="Nadendla S."/>
            <person name="Lowell S."/>
            <person name="Myers T."/>
            <person name="Yan Y."/>
            <person name="Sichtig H."/>
        </authorList>
    </citation>
    <scope>NUCLEOTIDE SEQUENCE [LARGE SCALE GENOMIC DNA]</scope>
    <source>
        <strain evidence="2 5">FDAARGOS_1148</strain>
    </source>
</reference>
<proteinExistence type="predicted"/>
<dbReference type="Pfam" id="PF12708">
    <property type="entry name" value="Pect-lyase_RHGA_epim"/>
    <property type="match status" value="1"/>
</dbReference>
<evidence type="ECO:0000259" key="1">
    <source>
        <dbReference type="Pfam" id="PF12708"/>
    </source>
</evidence>
<dbReference type="Proteomes" id="UP000595942">
    <property type="component" value="Chromosome"/>
</dbReference>
<dbReference type="SMART" id="SM00710">
    <property type="entry name" value="PbH1"/>
    <property type="match status" value="4"/>
</dbReference>
<dbReference type="InterPro" id="IPR006626">
    <property type="entry name" value="PbH1"/>
</dbReference>
<reference evidence="3 4" key="1">
    <citation type="submission" date="2018-11" db="EMBL/GenBank/DDBJ databases">
        <title>Genomic profiling of Staphylococcus species from a Poultry farm system in KwaZulu-Natal, South Africa.</title>
        <authorList>
            <person name="Amoako D.G."/>
            <person name="Somboro A.M."/>
            <person name="Abia A.L.K."/>
            <person name="Bester L.A."/>
            <person name="Essack S.Y."/>
        </authorList>
    </citation>
    <scope>NUCLEOTIDE SEQUENCE [LARGE SCALE GENOMIC DNA]</scope>
    <source>
        <strain evidence="3 4">SA11</strain>
    </source>
</reference>
<dbReference type="Gene3D" id="2.160.20.10">
    <property type="entry name" value="Single-stranded right-handed beta-helix, Pectin lyase-like"/>
    <property type="match status" value="1"/>
</dbReference>
<sequence>MIINPIHFGLTGRHKHKDTKALQRALNLAKKHPGSIIYIPAGTFYIKRALTIFEGTTLFLNENAVLQRHGKDTLLKNGWRYGQYHDYQANSHIRIIGGTFDMNGSRIPDNNTAMCIGHAEDILLYNVTIKDVVGGHGIDACGVDGLVITRCNFEGFLDVNGDRSFSEAIQLDIQVPGAFPKFGTRDGTITRNVSISECYFGPSDTPGFNSWNRAVGSHASRNNKYYTNIFISKNTFHQTSDYALTPLKYKDTYIMDNHFIDCNGGIRFLGTKDDKNTADVLSGIVTGPQGGADLNIINNRFEGSMKKDAIHIRNYQNVQHQDVLIADNYFGNSQHLIHLEDINHLIVNQPELSINQIELKNISNEAMILK</sequence>
<evidence type="ECO:0000313" key="5">
    <source>
        <dbReference type="Proteomes" id="UP000595942"/>
    </source>
</evidence>
<evidence type="ECO:0000313" key="4">
    <source>
        <dbReference type="Proteomes" id="UP000293854"/>
    </source>
</evidence>
<dbReference type="EMBL" id="CP068073">
    <property type="protein sequence ID" value="QQS83814.1"/>
    <property type="molecule type" value="Genomic_DNA"/>
</dbReference>